<comment type="subcellular location">
    <subcellularLocation>
        <location evidence="1">Membrane</location>
    </subcellularLocation>
</comment>
<dbReference type="Proteomes" id="UP000003835">
    <property type="component" value="Unassembled WGS sequence"/>
</dbReference>
<evidence type="ECO:0000313" key="8">
    <source>
        <dbReference type="Proteomes" id="UP000003835"/>
    </source>
</evidence>
<dbReference type="SMART" id="SM00028">
    <property type="entry name" value="TPR"/>
    <property type="match status" value="9"/>
</dbReference>
<dbReference type="Pfam" id="PF12770">
    <property type="entry name" value="CHAT"/>
    <property type="match status" value="1"/>
</dbReference>
<name>B4VNE3_9CYAN</name>
<evidence type="ECO:0000259" key="6">
    <source>
        <dbReference type="PROSITE" id="PS51779"/>
    </source>
</evidence>
<dbReference type="PANTHER" id="PTHR10098:SF108">
    <property type="entry name" value="TETRATRICOPEPTIDE REPEAT PROTEIN 28"/>
    <property type="match status" value="1"/>
</dbReference>
<evidence type="ECO:0000256" key="2">
    <source>
        <dbReference type="ARBA" id="ARBA00023136"/>
    </source>
</evidence>
<feature type="domain" description="POTRA" evidence="6">
    <location>
        <begin position="112"/>
        <end position="193"/>
    </location>
</feature>
<dbReference type="eggNOG" id="COG0457">
    <property type="taxonomic scope" value="Bacteria"/>
</dbReference>
<gene>
    <name evidence="7" type="ORF">MC7420_4772</name>
</gene>
<keyword evidence="3" id="KW-0802">TPR repeat</keyword>
<evidence type="ECO:0000256" key="3">
    <source>
        <dbReference type="PROSITE-ProRule" id="PRU00339"/>
    </source>
</evidence>
<feature type="repeat" description="TPR" evidence="3">
    <location>
        <begin position="343"/>
        <end position="376"/>
    </location>
</feature>
<protein>
    <submittedName>
        <fullName evidence="7">Tetratricopeptide repeat family</fullName>
    </submittedName>
</protein>
<evidence type="ECO:0000256" key="4">
    <source>
        <dbReference type="SAM" id="Coils"/>
    </source>
</evidence>
<keyword evidence="2" id="KW-0472">Membrane</keyword>
<keyword evidence="8" id="KW-1185">Reference proteome</keyword>
<dbReference type="InterPro" id="IPR011990">
    <property type="entry name" value="TPR-like_helical_dom_sf"/>
</dbReference>
<feature type="repeat" description="TPR" evidence="3">
    <location>
        <begin position="722"/>
        <end position="755"/>
    </location>
</feature>
<sequence length="1338" mass="151203">MPVPTTAYSKLKPTTSSSLAQASTTPSPQQPSTPSKPSESEPEVLISEVIVTGVEGQIKDIIYAAIETKPGTIFNQSKVQADAGIIYSYGTFSDVRWVLQDTRLTFEVKLNPVLRSVEIVGTPTPPQNFIDSIFSEQYGVVLAWQSLAREIERLNQWYQKSDYFFARVVESQPIIMQPQVTEDGTVMLTVSEGKIKDIQVRFLGTKGEIRDEQGKPISGKIPISTILQAMESKPGQVFRRDRLASDLQRIFGLGFFEDVRVSLDYEQDSNQVSVEIDVIEKPDEKSLEELGITPALRQQAIASDVTRSLGEIYFDWEDYQKAQVKFQEVLQIYRATNEKNRQAITLNRIGRVHDAVKEYPEAIANYQEALQTLESIENLVEQAGVLNNLSNTHDELGDLYKDMGNMSASRQEYQLALEYRRKSLSLFQELKTIPPEVEAGVFLNTIGLLYNDLKNYQQAHDIYQQALRLVQTTEQQPNQVAYPYDTFDDITANSKLFSDINFLKGMILFNMGNTYQRSGNYQQAIYAFHTSLSLMQSARQTYERQGFPEFPKDSRAWVLMFESWSAGYLGITYANVREPQLAQKYREEALKVASKIGVNAVENFTRNFFTSFSSDPNLDEVESIRQSRSFWTSFGTQGETIWQIYLADTLAESEEMNDKQQALDLYNQALSQIQENKEFLRANTLNSVGKLLIDIGNPQEAITWHQQALNLLQKLKNSRGEAATLSLLGNAFSNLKQYDQALAFYNQALQMQRELQDSSGEADTRYGIASLERSRGNFIQARNEIEAAIKIVESKPKETETGAGVSFRIESLTEDFRNSVSGQLTGTSYTEIIDAQPLELNSSDYGSYINLASYLESKQRYYEFYIDLLMQQHQKHPERGYDREALELSERSRGRSLQTFVNAATINNETQAQTLAEQNAVALNQPLKFVEIQQLLDQDTLLLEYFLGKERSYLWVVSRDEQSNTSTIKSYVLPKGKDIEQVARRFYDFLTVPSLRVRPNKTAQAGIKLSEMILAPAREQLKQQRLLIAADGILQYIPFSALPIPQADQTLDPENIAASTQPLLVNHEVVNLPSASVLALIRQRQGTRHPAPQELAVFADPVFDLEDKRLVINSDQMAPQFQLFSSALTASTGTHSNPNLPGIIQLYPRLPGTRESAEQILAFVPESERRQLFDFDANLENAASPELQQYNIVHFDTHGILDSQNPEKSGVVLSGVNREGEWQMGLLSPRLVFNLQLPAELIVLSGCRTGLGKQVKGEGLVGLTSSFMYAGAERVVVSLWSVEDRATSELMTRFYQGIFQEQLPVAKALRKAQLSMLQDPQWQLPYYWAAFTLQGEWN</sequence>
<feature type="repeat" description="TPR" evidence="3">
    <location>
        <begin position="303"/>
        <end position="336"/>
    </location>
</feature>
<dbReference type="EMBL" id="DS989846">
    <property type="protein sequence ID" value="EDX76516.1"/>
    <property type="molecule type" value="Genomic_DNA"/>
</dbReference>
<evidence type="ECO:0000256" key="1">
    <source>
        <dbReference type="ARBA" id="ARBA00004370"/>
    </source>
</evidence>
<dbReference type="Gene3D" id="1.25.40.10">
    <property type="entry name" value="Tetratricopeptide repeat domain"/>
    <property type="match status" value="4"/>
</dbReference>
<organism evidence="7 8">
    <name type="scientific">Coleofasciculus chthonoplastes PCC 7420</name>
    <dbReference type="NCBI Taxonomy" id="118168"/>
    <lineage>
        <taxon>Bacteria</taxon>
        <taxon>Bacillati</taxon>
        <taxon>Cyanobacteriota</taxon>
        <taxon>Cyanophyceae</taxon>
        <taxon>Coleofasciculales</taxon>
        <taxon>Coleofasciculaceae</taxon>
        <taxon>Coleofasciculus</taxon>
    </lineage>
</organism>
<dbReference type="InterPro" id="IPR024983">
    <property type="entry name" value="CHAT_dom"/>
</dbReference>
<feature type="region of interest" description="Disordered" evidence="5">
    <location>
        <begin position="1"/>
        <end position="42"/>
    </location>
</feature>
<dbReference type="Pfam" id="PF13181">
    <property type="entry name" value="TPR_8"/>
    <property type="match status" value="1"/>
</dbReference>
<dbReference type="GO" id="GO:0019867">
    <property type="term" value="C:outer membrane"/>
    <property type="evidence" value="ECO:0007669"/>
    <property type="project" value="InterPro"/>
</dbReference>
<dbReference type="eggNOG" id="COG4775">
    <property type="taxonomic scope" value="Bacteria"/>
</dbReference>
<dbReference type="PROSITE" id="PS50005">
    <property type="entry name" value="TPR"/>
    <property type="match status" value="5"/>
</dbReference>
<dbReference type="HOGENOM" id="CLU_258545_0_0_3"/>
<dbReference type="InterPro" id="IPR034746">
    <property type="entry name" value="POTRA"/>
</dbReference>
<dbReference type="eggNOG" id="COG4995">
    <property type="taxonomic scope" value="Bacteria"/>
</dbReference>
<dbReference type="SUPFAM" id="SSF48452">
    <property type="entry name" value="TPR-like"/>
    <property type="match status" value="3"/>
</dbReference>
<reference evidence="7 8" key="1">
    <citation type="submission" date="2008-07" db="EMBL/GenBank/DDBJ databases">
        <authorList>
            <person name="Tandeau de Marsac N."/>
            <person name="Ferriera S."/>
            <person name="Johnson J."/>
            <person name="Kravitz S."/>
            <person name="Beeson K."/>
            <person name="Sutton G."/>
            <person name="Rogers Y.-H."/>
            <person name="Friedman R."/>
            <person name="Frazier M."/>
            <person name="Venter J.C."/>
        </authorList>
    </citation>
    <scope>NUCLEOTIDE SEQUENCE [LARGE SCALE GENOMIC DNA]</scope>
    <source>
        <strain evidence="7 8">PCC 7420</strain>
    </source>
</reference>
<feature type="coiled-coil region" evidence="4">
    <location>
        <begin position="656"/>
        <end position="683"/>
    </location>
</feature>
<dbReference type="STRING" id="118168.MC7420_4772"/>
<feature type="compositionally biased region" description="Low complexity" evidence="5">
    <location>
        <begin position="13"/>
        <end position="37"/>
    </location>
</feature>
<dbReference type="Pfam" id="PF13374">
    <property type="entry name" value="TPR_10"/>
    <property type="match status" value="1"/>
</dbReference>
<proteinExistence type="predicted"/>
<dbReference type="Pfam" id="PF07244">
    <property type="entry name" value="POTRA"/>
    <property type="match status" value="1"/>
</dbReference>
<feature type="repeat" description="TPR" evidence="3">
    <location>
        <begin position="505"/>
        <end position="538"/>
    </location>
</feature>
<accession>B4VNE3</accession>
<keyword evidence="4" id="KW-0175">Coiled coil</keyword>
<feature type="repeat" description="TPR" evidence="3">
    <location>
        <begin position="440"/>
        <end position="473"/>
    </location>
</feature>
<dbReference type="PROSITE" id="PS51779">
    <property type="entry name" value="POTRA"/>
    <property type="match status" value="1"/>
</dbReference>
<dbReference type="InterPro" id="IPR019734">
    <property type="entry name" value="TPR_rpt"/>
</dbReference>
<dbReference type="InterPro" id="IPR010827">
    <property type="entry name" value="BamA/TamA_POTRA"/>
</dbReference>
<evidence type="ECO:0000313" key="7">
    <source>
        <dbReference type="EMBL" id="EDX76516.1"/>
    </source>
</evidence>
<dbReference type="Gene3D" id="3.10.20.310">
    <property type="entry name" value="membrane protein fhac"/>
    <property type="match status" value="3"/>
</dbReference>
<dbReference type="PANTHER" id="PTHR10098">
    <property type="entry name" value="RAPSYN-RELATED"/>
    <property type="match status" value="1"/>
</dbReference>
<dbReference type="Pfam" id="PF13424">
    <property type="entry name" value="TPR_12"/>
    <property type="match status" value="2"/>
</dbReference>
<evidence type="ECO:0000256" key="5">
    <source>
        <dbReference type="SAM" id="MobiDB-lite"/>
    </source>
</evidence>